<dbReference type="InterPro" id="IPR016181">
    <property type="entry name" value="Acyl_CoA_acyltransferase"/>
</dbReference>
<organism evidence="2 3">
    <name type="scientific">Desulfomonile tiedjei (strain ATCC 49306 / DSM 6799 / DCB-1)</name>
    <dbReference type="NCBI Taxonomy" id="706587"/>
    <lineage>
        <taxon>Bacteria</taxon>
        <taxon>Pseudomonadati</taxon>
        <taxon>Thermodesulfobacteriota</taxon>
        <taxon>Desulfomonilia</taxon>
        <taxon>Desulfomonilales</taxon>
        <taxon>Desulfomonilaceae</taxon>
        <taxon>Desulfomonile</taxon>
    </lineage>
</organism>
<evidence type="ECO:0000313" key="2">
    <source>
        <dbReference type="EMBL" id="AFM23235.1"/>
    </source>
</evidence>
<dbReference type="Pfam" id="PF00583">
    <property type="entry name" value="Acetyltransf_1"/>
    <property type="match status" value="1"/>
</dbReference>
<dbReference type="Gene3D" id="3.40.630.30">
    <property type="match status" value="1"/>
</dbReference>
<protein>
    <submittedName>
        <fullName evidence="2">Sortase-like acyltransferase</fullName>
    </submittedName>
</protein>
<dbReference type="EMBL" id="CP003360">
    <property type="protein sequence ID" value="AFM23235.1"/>
    <property type="molecule type" value="Genomic_DNA"/>
</dbReference>
<reference evidence="3" key="1">
    <citation type="submission" date="2012-06" db="EMBL/GenBank/DDBJ databases">
        <title>Complete sequence of chromosome of Desulfomonile tiedjei DSM 6799.</title>
        <authorList>
            <person name="Lucas S."/>
            <person name="Copeland A."/>
            <person name="Lapidus A."/>
            <person name="Glavina del Rio T."/>
            <person name="Dalin E."/>
            <person name="Tice H."/>
            <person name="Bruce D."/>
            <person name="Goodwin L."/>
            <person name="Pitluck S."/>
            <person name="Peters L."/>
            <person name="Ovchinnikova G."/>
            <person name="Zeytun A."/>
            <person name="Lu M."/>
            <person name="Kyrpides N."/>
            <person name="Mavromatis K."/>
            <person name="Ivanova N."/>
            <person name="Brettin T."/>
            <person name="Detter J.C."/>
            <person name="Han C."/>
            <person name="Larimer F."/>
            <person name="Land M."/>
            <person name="Hauser L."/>
            <person name="Markowitz V."/>
            <person name="Cheng J.-F."/>
            <person name="Hugenholtz P."/>
            <person name="Woyke T."/>
            <person name="Wu D."/>
            <person name="Spring S."/>
            <person name="Schroeder M."/>
            <person name="Brambilla E."/>
            <person name="Klenk H.-P."/>
            <person name="Eisen J.A."/>
        </authorList>
    </citation>
    <scope>NUCLEOTIDE SEQUENCE [LARGE SCALE GENOMIC DNA]</scope>
    <source>
        <strain evidence="3">ATCC 49306 / DSM 6799 / DCB-1</strain>
    </source>
</reference>
<dbReference type="SUPFAM" id="SSF55729">
    <property type="entry name" value="Acyl-CoA N-acyltransferases (Nat)"/>
    <property type="match status" value="1"/>
</dbReference>
<evidence type="ECO:0000259" key="1">
    <source>
        <dbReference type="PROSITE" id="PS51186"/>
    </source>
</evidence>
<dbReference type="RefSeq" id="WP_014808394.1">
    <property type="nucleotide sequence ID" value="NC_018025.1"/>
</dbReference>
<keyword evidence="2" id="KW-0012">Acyltransferase</keyword>
<dbReference type="Proteomes" id="UP000006055">
    <property type="component" value="Chromosome"/>
</dbReference>
<proteinExistence type="predicted"/>
<dbReference type="OrthoDB" id="5503509at2"/>
<dbReference type="STRING" id="706587.Desti_0502"/>
<dbReference type="HOGENOM" id="CLU_119400_1_0_7"/>
<dbReference type="AlphaFoldDB" id="I4C0Z4"/>
<feature type="domain" description="N-acetyltransferase" evidence="1">
    <location>
        <begin position="17"/>
        <end position="182"/>
    </location>
</feature>
<name>I4C0Z4_DESTA</name>
<dbReference type="PROSITE" id="PS51186">
    <property type="entry name" value="GNAT"/>
    <property type="match status" value="1"/>
</dbReference>
<keyword evidence="3" id="KW-1185">Reference proteome</keyword>
<dbReference type="eggNOG" id="COG1247">
    <property type="taxonomic scope" value="Bacteria"/>
</dbReference>
<sequence length="188" mass="21983">MLQDYPKAVVTSDGTSLLLRPVQVWDENGLREFFAKIPEPEQWFLREKLTDPEQLHKWLMKIDQRFILPIVAVKEDDGSIVANLRLYRPAAESLRHIAHLRVMVLPDYRHLKVGSWMILDSMKLAMDLGIEQLIAEFIDGLEQAAIQAALKLDFVRQAVLPNYVKDRQGKYRDLIIMVRNLQREWSDF</sequence>
<dbReference type="KEGG" id="dti:Desti_0502"/>
<accession>I4C0Z4</accession>
<keyword evidence="2" id="KW-0808">Transferase</keyword>
<dbReference type="GO" id="GO:0016747">
    <property type="term" value="F:acyltransferase activity, transferring groups other than amino-acyl groups"/>
    <property type="evidence" value="ECO:0007669"/>
    <property type="project" value="InterPro"/>
</dbReference>
<gene>
    <name evidence="2" type="ordered locus">Desti_0502</name>
</gene>
<dbReference type="CDD" id="cd04301">
    <property type="entry name" value="NAT_SF"/>
    <property type="match status" value="1"/>
</dbReference>
<evidence type="ECO:0000313" key="3">
    <source>
        <dbReference type="Proteomes" id="UP000006055"/>
    </source>
</evidence>
<dbReference type="InterPro" id="IPR000182">
    <property type="entry name" value="GNAT_dom"/>
</dbReference>